<comment type="caution">
    <text evidence="1">The sequence shown here is derived from an EMBL/GenBank/DDBJ whole genome shotgun (WGS) entry which is preliminary data.</text>
</comment>
<dbReference type="EMBL" id="JAQQWP010000002">
    <property type="protein sequence ID" value="KAK8130782.1"/>
    <property type="molecule type" value="Genomic_DNA"/>
</dbReference>
<dbReference type="Proteomes" id="UP001392437">
    <property type="component" value="Unassembled WGS sequence"/>
</dbReference>
<gene>
    <name evidence="1" type="ORF">PG999_003162</name>
</gene>
<protein>
    <submittedName>
        <fullName evidence="1">Uncharacterized protein</fullName>
    </submittedName>
</protein>
<evidence type="ECO:0000313" key="1">
    <source>
        <dbReference type="EMBL" id="KAK8130782.1"/>
    </source>
</evidence>
<dbReference type="AlphaFoldDB" id="A0AAW0RA76"/>
<proteinExistence type="predicted"/>
<name>A0AAW0RA76_9PEZI</name>
<reference evidence="1 2" key="1">
    <citation type="submission" date="2023-01" db="EMBL/GenBank/DDBJ databases">
        <title>Analysis of 21 Apiospora genomes using comparative genomics revels a genus with tremendous synthesis potential of carbohydrate active enzymes and secondary metabolites.</title>
        <authorList>
            <person name="Sorensen T."/>
        </authorList>
    </citation>
    <scope>NUCLEOTIDE SEQUENCE [LARGE SCALE GENOMIC DNA]</scope>
    <source>
        <strain evidence="1 2">CBS 117206</strain>
    </source>
</reference>
<evidence type="ECO:0000313" key="2">
    <source>
        <dbReference type="Proteomes" id="UP001392437"/>
    </source>
</evidence>
<keyword evidence="2" id="KW-1185">Reference proteome</keyword>
<organism evidence="1 2">
    <name type="scientific">Apiospora kogelbergensis</name>
    <dbReference type="NCBI Taxonomy" id="1337665"/>
    <lineage>
        <taxon>Eukaryota</taxon>
        <taxon>Fungi</taxon>
        <taxon>Dikarya</taxon>
        <taxon>Ascomycota</taxon>
        <taxon>Pezizomycotina</taxon>
        <taxon>Sordariomycetes</taxon>
        <taxon>Xylariomycetidae</taxon>
        <taxon>Amphisphaeriales</taxon>
        <taxon>Apiosporaceae</taxon>
        <taxon>Apiospora</taxon>
    </lineage>
</organism>
<sequence>MSQSGSETNAWLYSESSTGRYLGSLRVSVRSVRRMDYWEAMGVAREEFTDVIQPKLIYYLRENSSEISTSTCMLNLSLFMMGKSQLKTKPTIMFVSEDKKVRKEALNLAKQSDILLEYPGFALGECRLIAEFAGQRQIGYHDEEITSPSGSETGLVELFTDSPFLEDGARLCAKSKGRPDRFATVGGFLRHNGAHLGLTVGHILCSEPTADLHESDKCEDDCEIIGLDDSDEDSEDEEDRCIEFVNSTSMASDSPDALPKRGFSDIASVSSFDMEYGPEYFSSSLARVEDDTKPDIDQLSDLPVSHVRKFTIKAGDILFSSQALDYCVFATGLERWQLEQLQFGPTTMIDPVCLDVSLEDRPLATEISVLKERDGEIRGYMKPFSYYCRFPSTSDFQEVFVAQLNSPLVTGDCGSWVYNTQTNKLFGHVVAASVDNTVITIMPATHVFMDISAQLTPKPTQKAEHDMIIQPSSEFDPRNIFPRDVLALLEKAGIVVLFVSVIWRSISSYFNP</sequence>
<accession>A0AAW0RA76</accession>